<evidence type="ECO:0000313" key="7">
    <source>
        <dbReference type="EMBL" id="RUL82213.1"/>
    </source>
</evidence>
<feature type="transmembrane region" description="Helical" evidence="6">
    <location>
        <begin position="259"/>
        <end position="280"/>
    </location>
</feature>
<evidence type="ECO:0000256" key="4">
    <source>
        <dbReference type="ARBA" id="ARBA00022989"/>
    </source>
</evidence>
<dbReference type="GO" id="GO:0016020">
    <property type="term" value="C:membrane"/>
    <property type="evidence" value="ECO:0007669"/>
    <property type="project" value="UniProtKB-SubCell"/>
</dbReference>
<feature type="transmembrane region" description="Helical" evidence="6">
    <location>
        <begin position="292"/>
        <end position="316"/>
    </location>
</feature>
<feature type="transmembrane region" description="Helical" evidence="6">
    <location>
        <begin position="7"/>
        <end position="27"/>
    </location>
</feature>
<keyword evidence="5 6" id="KW-0472">Membrane</keyword>
<dbReference type="Pfam" id="PF01594">
    <property type="entry name" value="AI-2E_transport"/>
    <property type="match status" value="1"/>
</dbReference>
<evidence type="ECO:0000256" key="3">
    <source>
        <dbReference type="ARBA" id="ARBA00022692"/>
    </source>
</evidence>
<dbReference type="RefSeq" id="WP_126727954.1">
    <property type="nucleotide sequence ID" value="NZ_RYZH01000074.1"/>
</dbReference>
<comment type="similarity">
    <text evidence="2">Belongs to the autoinducer-2 exporter (AI-2E) (TC 2.A.86) family.</text>
</comment>
<evidence type="ECO:0000256" key="1">
    <source>
        <dbReference type="ARBA" id="ARBA00004141"/>
    </source>
</evidence>
<dbReference type="PANTHER" id="PTHR21716:SF64">
    <property type="entry name" value="AI-2 TRANSPORT PROTEIN TQSA"/>
    <property type="match status" value="1"/>
</dbReference>
<evidence type="ECO:0000256" key="5">
    <source>
        <dbReference type="ARBA" id="ARBA00023136"/>
    </source>
</evidence>
<keyword evidence="4 6" id="KW-1133">Transmembrane helix</keyword>
<organism evidence="7 8">
    <name type="scientific">Tautonia sociabilis</name>
    <dbReference type="NCBI Taxonomy" id="2080755"/>
    <lineage>
        <taxon>Bacteria</taxon>
        <taxon>Pseudomonadati</taxon>
        <taxon>Planctomycetota</taxon>
        <taxon>Planctomycetia</taxon>
        <taxon>Isosphaerales</taxon>
        <taxon>Isosphaeraceae</taxon>
        <taxon>Tautonia</taxon>
    </lineage>
</organism>
<feature type="transmembrane region" description="Helical" evidence="6">
    <location>
        <begin position="63"/>
        <end position="85"/>
    </location>
</feature>
<dbReference type="AlphaFoldDB" id="A0A432MD97"/>
<comment type="caution">
    <text evidence="7">The sequence shown here is derived from an EMBL/GenBank/DDBJ whole genome shotgun (WGS) entry which is preliminary data.</text>
</comment>
<comment type="subcellular location">
    <subcellularLocation>
        <location evidence="1">Membrane</location>
        <topology evidence="1">Multi-pass membrane protein</topology>
    </subcellularLocation>
</comment>
<dbReference type="InterPro" id="IPR002549">
    <property type="entry name" value="AI-2E-like"/>
</dbReference>
<keyword evidence="8" id="KW-1185">Reference proteome</keyword>
<name>A0A432MD97_9BACT</name>
<keyword evidence="3 6" id="KW-0812">Transmembrane</keyword>
<feature type="transmembrane region" description="Helical" evidence="6">
    <location>
        <begin position="198"/>
        <end position="219"/>
    </location>
</feature>
<dbReference type="GO" id="GO:0055085">
    <property type="term" value="P:transmembrane transport"/>
    <property type="evidence" value="ECO:0007669"/>
    <property type="project" value="TreeGrafter"/>
</dbReference>
<accession>A0A432MD97</accession>
<feature type="transmembrane region" description="Helical" evidence="6">
    <location>
        <begin position="33"/>
        <end position="51"/>
    </location>
</feature>
<sequence>MADRLPWPRTTGLLINGAAMVLILAGIRAASDLVVPFLLALFLAVLITPSIDDLARLGLPRWLAVGVVTLIFTVLSLLGLAYVGVSLNDLLWKLPEIQQQLDALRERAIAWLESIGVPMPAEEGETPVFDPASGVRLLGGLLSGVRNVLSDGLLILITVAFILLESSGFPAKLRAITGPESPAMGRIIKILADQRRYMVIKTWISLATGVPVGLGLWLMGVDYAVLWGVLAFFLNFIPNIGSLIAAIPPVTLALVQNGVGVAIGATALFLAVNFVIGYLVEPPAMGRGLGLSTLVVWVSLVFWGWVLGPVGMFLSVPLTMAMKIMLEASEETRWLAVLLGPPISSSGPARPIPAEPDPPRPG</sequence>
<protein>
    <submittedName>
        <fullName evidence="7">AI-2E family transporter</fullName>
    </submittedName>
</protein>
<evidence type="ECO:0000256" key="6">
    <source>
        <dbReference type="SAM" id="Phobius"/>
    </source>
</evidence>
<evidence type="ECO:0000256" key="2">
    <source>
        <dbReference type="ARBA" id="ARBA00009773"/>
    </source>
</evidence>
<dbReference type="EMBL" id="RYZH01000074">
    <property type="protein sequence ID" value="RUL82213.1"/>
    <property type="molecule type" value="Genomic_DNA"/>
</dbReference>
<reference evidence="7 8" key="1">
    <citation type="submission" date="2018-12" db="EMBL/GenBank/DDBJ databases">
        <authorList>
            <person name="Toschakov S.V."/>
        </authorList>
    </citation>
    <scope>NUCLEOTIDE SEQUENCE [LARGE SCALE GENOMIC DNA]</scope>
    <source>
        <strain evidence="7 8">GM2012</strain>
    </source>
</reference>
<dbReference type="PANTHER" id="PTHR21716">
    <property type="entry name" value="TRANSMEMBRANE PROTEIN"/>
    <property type="match status" value="1"/>
</dbReference>
<gene>
    <name evidence="7" type="ORF">TsocGM_23800</name>
</gene>
<dbReference type="OrthoDB" id="9799225at2"/>
<proteinExistence type="inferred from homology"/>
<feature type="transmembrane region" description="Helical" evidence="6">
    <location>
        <begin position="225"/>
        <end position="247"/>
    </location>
</feature>
<dbReference type="Proteomes" id="UP000280296">
    <property type="component" value="Unassembled WGS sequence"/>
</dbReference>
<reference evidence="7 8" key="2">
    <citation type="submission" date="2019-01" db="EMBL/GenBank/DDBJ databases">
        <title>Tautonia sociabilis, a novel thermotolerant planctomycete of Isosphaeraceae family, isolated from a 4000 m deep subterranean habitat.</title>
        <authorList>
            <person name="Kovaleva O.L."/>
            <person name="Elcheninov A.G."/>
            <person name="Van Heerden E."/>
            <person name="Toshchakov S.V."/>
            <person name="Novikov A."/>
            <person name="Bonch-Osmolovskaya E.A."/>
            <person name="Kublanov I.V."/>
        </authorList>
    </citation>
    <scope>NUCLEOTIDE SEQUENCE [LARGE SCALE GENOMIC DNA]</scope>
    <source>
        <strain evidence="7 8">GM2012</strain>
    </source>
</reference>
<evidence type="ECO:0000313" key="8">
    <source>
        <dbReference type="Proteomes" id="UP000280296"/>
    </source>
</evidence>